<dbReference type="AlphaFoldDB" id="A0A645B943"/>
<gene>
    <name evidence="2" type="ORF">SDC9_108006</name>
</gene>
<name>A0A645B943_9ZZZZ</name>
<reference evidence="2" key="1">
    <citation type="submission" date="2019-08" db="EMBL/GenBank/DDBJ databases">
        <authorList>
            <person name="Kucharzyk K."/>
            <person name="Murdoch R.W."/>
            <person name="Higgins S."/>
            <person name="Loffler F."/>
        </authorList>
    </citation>
    <scope>NUCLEOTIDE SEQUENCE</scope>
</reference>
<organism evidence="2">
    <name type="scientific">bioreactor metagenome</name>
    <dbReference type="NCBI Taxonomy" id="1076179"/>
    <lineage>
        <taxon>unclassified sequences</taxon>
        <taxon>metagenomes</taxon>
        <taxon>ecological metagenomes</taxon>
    </lineage>
</organism>
<protein>
    <submittedName>
        <fullName evidence="2">Uncharacterized protein</fullName>
    </submittedName>
</protein>
<feature type="region of interest" description="Disordered" evidence="1">
    <location>
        <begin position="67"/>
        <end position="112"/>
    </location>
</feature>
<evidence type="ECO:0000313" key="2">
    <source>
        <dbReference type="EMBL" id="MPM61151.1"/>
    </source>
</evidence>
<sequence>MKQVKQIIEFILVVTSCFFRKRKQQKIYPHVPEDPYPPGSCAGRKGDCPGCPGCNCNHQSAPATGGQLQAYRQNGTSDQRAVPAQSSTSNYSGDRSQYDVTSNEGANGTTPASGATNLLGWSLIAVAGTSYLYKLLA</sequence>
<accession>A0A645B943</accession>
<dbReference type="EMBL" id="VSSQ01018179">
    <property type="protein sequence ID" value="MPM61151.1"/>
    <property type="molecule type" value="Genomic_DNA"/>
</dbReference>
<comment type="caution">
    <text evidence="2">The sequence shown here is derived from an EMBL/GenBank/DDBJ whole genome shotgun (WGS) entry which is preliminary data.</text>
</comment>
<evidence type="ECO:0000256" key="1">
    <source>
        <dbReference type="SAM" id="MobiDB-lite"/>
    </source>
</evidence>
<proteinExistence type="predicted"/>